<evidence type="ECO:0000313" key="1">
    <source>
        <dbReference type="EMBL" id="TFK65775.1"/>
    </source>
</evidence>
<protein>
    <submittedName>
        <fullName evidence="1">Uncharacterized protein</fullName>
    </submittedName>
</protein>
<dbReference type="EMBL" id="ML208426">
    <property type="protein sequence ID" value="TFK65775.1"/>
    <property type="molecule type" value="Genomic_DNA"/>
</dbReference>
<gene>
    <name evidence="1" type="ORF">BDN72DRAFT_179872</name>
</gene>
<sequence length="283" mass="33046">MTTYLWCTSVYMQMAHPVFPPEIECLIFTAALEMKLEDKERVDLLLVAKRVYKWLLPRIFRTVAIRAMPPSRRYPRLLSVNALEKNGHHTRNLLLSISYDFTEWIPQDRLLSFCPNVTNLVLHSRNHPERIHLEHMACLPLTHLSTDMEGLPNSAPELLPLFSRITHLSTIHLLSNDNPTRFSSLTHLAIVKADNEMDYTLILKDYPELEVLVLLESGLAVEVVGVFDAKVDEPRMVRITFRDDDLMEDWFLDVKEGRGMWWLAHDEVRRRRKLIEGLREVPK</sequence>
<dbReference type="Proteomes" id="UP000308600">
    <property type="component" value="Unassembled WGS sequence"/>
</dbReference>
<organism evidence="1 2">
    <name type="scientific">Pluteus cervinus</name>
    <dbReference type="NCBI Taxonomy" id="181527"/>
    <lineage>
        <taxon>Eukaryota</taxon>
        <taxon>Fungi</taxon>
        <taxon>Dikarya</taxon>
        <taxon>Basidiomycota</taxon>
        <taxon>Agaricomycotina</taxon>
        <taxon>Agaricomycetes</taxon>
        <taxon>Agaricomycetidae</taxon>
        <taxon>Agaricales</taxon>
        <taxon>Pluteineae</taxon>
        <taxon>Pluteaceae</taxon>
        <taxon>Pluteus</taxon>
    </lineage>
</organism>
<name>A0ACD3AJD1_9AGAR</name>
<accession>A0ACD3AJD1</accession>
<proteinExistence type="predicted"/>
<evidence type="ECO:0000313" key="2">
    <source>
        <dbReference type="Proteomes" id="UP000308600"/>
    </source>
</evidence>
<reference evidence="1 2" key="1">
    <citation type="journal article" date="2019" name="Nat. Ecol. Evol.">
        <title>Megaphylogeny resolves global patterns of mushroom evolution.</title>
        <authorList>
            <person name="Varga T."/>
            <person name="Krizsan K."/>
            <person name="Foldi C."/>
            <person name="Dima B."/>
            <person name="Sanchez-Garcia M."/>
            <person name="Sanchez-Ramirez S."/>
            <person name="Szollosi G.J."/>
            <person name="Szarkandi J.G."/>
            <person name="Papp V."/>
            <person name="Albert L."/>
            <person name="Andreopoulos W."/>
            <person name="Angelini C."/>
            <person name="Antonin V."/>
            <person name="Barry K.W."/>
            <person name="Bougher N.L."/>
            <person name="Buchanan P."/>
            <person name="Buyck B."/>
            <person name="Bense V."/>
            <person name="Catcheside P."/>
            <person name="Chovatia M."/>
            <person name="Cooper J."/>
            <person name="Damon W."/>
            <person name="Desjardin D."/>
            <person name="Finy P."/>
            <person name="Geml J."/>
            <person name="Haridas S."/>
            <person name="Hughes K."/>
            <person name="Justo A."/>
            <person name="Karasinski D."/>
            <person name="Kautmanova I."/>
            <person name="Kiss B."/>
            <person name="Kocsube S."/>
            <person name="Kotiranta H."/>
            <person name="LaButti K.M."/>
            <person name="Lechner B.E."/>
            <person name="Liimatainen K."/>
            <person name="Lipzen A."/>
            <person name="Lukacs Z."/>
            <person name="Mihaltcheva S."/>
            <person name="Morgado L.N."/>
            <person name="Niskanen T."/>
            <person name="Noordeloos M.E."/>
            <person name="Ohm R.A."/>
            <person name="Ortiz-Santana B."/>
            <person name="Ovrebo C."/>
            <person name="Racz N."/>
            <person name="Riley R."/>
            <person name="Savchenko A."/>
            <person name="Shiryaev A."/>
            <person name="Soop K."/>
            <person name="Spirin V."/>
            <person name="Szebenyi C."/>
            <person name="Tomsovsky M."/>
            <person name="Tulloss R.E."/>
            <person name="Uehling J."/>
            <person name="Grigoriev I.V."/>
            <person name="Vagvolgyi C."/>
            <person name="Papp T."/>
            <person name="Martin F.M."/>
            <person name="Miettinen O."/>
            <person name="Hibbett D.S."/>
            <person name="Nagy L.G."/>
        </authorList>
    </citation>
    <scope>NUCLEOTIDE SEQUENCE [LARGE SCALE GENOMIC DNA]</scope>
    <source>
        <strain evidence="1 2">NL-1719</strain>
    </source>
</reference>
<keyword evidence="2" id="KW-1185">Reference proteome</keyword>